<gene>
    <name evidence="7" type="ordered locus">MSMEI_5980</name>
</gene>
<accession>I7FU74</accession>
<evidence type="ECO:0000256" key="6">
    <source>
        <dbReference type="SAM" id="Phobius"/>
    </source>
</evidence>
<sequence length="436" mass="43724">MAVLRSAAAAVTDGGAPAPFDPDDPARGAITRGSIARVGSATAITALCGYAVLYLAARDLEPAGFSVFAVFWGAFGLVTGAANGLLQEATREVRSVQVAPRVSGVSGPRTNPMRVAAAVGVVAALVIAGTSPLWSGHVFVESRALSVALLSVGLAGFCLHATLLGMLAGIDRWTEYGALMVTDAGIRVGVAAASFVLGWGLGGYLWATVAGAGAWLILLLTAPAARVAARQVTAGGTWTFVRGTAHSIAAAGASAILVMGFPVLLKATSADLGAAGGVVILAVTLTRAPLLVPLTAMQGNLIAHFVDQARLRALLMPAAVVAVIGAAGVVAAGLIGPWLLKVGFGDEYRADGTLLAWLTAAAVAIAMLTLTGAAAVAAALHRTYALGWIIATVAAVGLLLLPLELSTRTVVALLCGPLVGIAVHLVGLARFSRVSG</sequence>
<evidence type="ECO:0000256" key="1">
    <source>
        <dbReference type="ARBA" id="ARBA00004651"/>
    </source>
</evidence>
<feature type="transmembrane region" description="Helical" evidence="6">
    <location>
        <begin position="115"/>
        <end position="135"/>
    </location>
</feature>
<feature type="transmembrane region" description="Helical" evidence="6">
    <location>
        <begin position="273"/>
        <end position="292"/>
    </location>
</feature>
<feature type="transmembrane region" description="Helical" evidence="6">
    <location>
        <begin position="409"/>
        <end position="431"/>
    </location>
</feature>
<dbReference type="InterPro" id="IPR050833">
    <property type="entry name" value="Poly_Biosynth_Transport"/>
</dbReference>
<feature type="transmembrane region" description="Helical" evidence="6">
    <location>
        <begin position="35"/>
        <end position="57"/>
    </location>
</feature>
<evidence type="ECO:0000256" key="4">
    <source>
        <dbReference type="ARBA" id="ARBA00022989"/>
    </source>
</evidence>
<feature type="transmembrane region" description="Helical" evidence="6">
    <location>
        <begin position="385"/>
        <end position="403"/>
    </location>
</feature>
<keyword evidence="4 6" id="KW-1133">Transmembrane helix</keyword>
<reference evidence="7 8" key="1">
    <citation type="journal article" date="2007" name="Genome Biol.">
        <title>Interrupted coding sequences in Mycobacterium smegmatis: authentic mutations or sequencing errors?</title>
        <authorList>
            <person name="Deshayes C."/>
            <person name="Perrodou E."/>
            <person name="Gallien S."/>
            <person name="Euphrasie D."/>
            <person name="Schaeffer C."/>
            <person name="Van-Dorsselaer A."/>
            <person name="Poch O."/>
            <person name="Lecompte O."/>
            <person name="Reyrat J.M."/>
        </authorList>
    </citation>
    <scope>NUCLEOTIDE SEQUENCE [LARGE SCALE GENOMIC DNA]</scope>
    <source>
        <strain evidence="8">ATCC 700084 / mc(2)155</strain>
    </source>
</reference>
<evidence type="ECO:0000256" key="5">
    <source>
        <dbReference type="ARBA" id="ARBA00023136"/>
    </source>
</evidence>
<dbReference type="AlphaFoldDB" id="I7FU74"/>
<evidence type="ECO:0000313" key="8">
    <source>
        <dbReference type="Proteomes" id="UP000006158"/>
    </source>
</evidence>
<dbReference type="PANTHER" id="PTHR30250">
    <property type="entry name" value="PST FAMILY PREDICTED COLANIC ACID TRANSPORTER"/>
    <property type="match status" value="1"/>
</dbReference>
<feature type="transmembrane region" description="Helical" evidence="6">
    <location>
        <begin position="147"/>
        <end position="169"/>
    </location>
</feature>
<dbReference type="GO" id="GO:0005886">
    <property type="term" value="C:plasma membrane"/>
    <property type="evidence" value="ECO:0007669"/>
    <property type="project" value="UniProtKB-SubCell"/>
</dbReference>
<proteinExistence type="predicted"/>
<feature type="transmembrane region" description="Helical" evidence="6">
    <location>
        <begin position="313"/>
        <end position="335"/>
    </location>
</feature>
<feature type="transmembrane region" description="Helical" evidence="6">
    <location>
        <begin position="63"/>
        <end position="86"/>
    </location>
</feature>
<dbReference type="PANTHER" id="PTHR30250:SF11">
    <property type="entry name" value="O-ANTIGEN TRANSPORTER-RELATED"/>
    <property type="match status" value="1"/>
</dbReference>
<keyword evidence="5 6" id="KW-0472">Membrane</keyword>
<keyword evidence="2" id="KW-1003">Cell membrane</keyword>
<dbReference type="KEGG" id="msg:MSMEI_5980"/>
<evidence type="ECO:0000313" key="7">
    <source>
        <dbReference type="EMBL" id="AFP42413.1"/>
    </source>
</evidence>
<dbReference type="PATRIC" id="fig|246196.56.peg.6101"/>
<evidence type="ECO:0000256" key="2">
    <source>
        <dbReference type="ARBA" id="ARBA00022475"/>
    </source>
</evidence>
<evidence type="ECO:0000256" key="3">
    <source>
        <dbReference type="ARBA" id="ARBA00022692"/>
    </source>
</evidence>
<keyword evidence="3 6" id="KW-0812">Transmembrane</keyword>
<dbReference type="EMBL" id="CP001663">
    <property type="protein sequence ID" value="AFP42413.1"/>
    <property type="molecule type" value="Genomic_DNA"/>
</dbReference>
<comment type="subcellular location">
    <subcellularLocation>
        <location evidence="1">Cell membrane</location>
        <topology evidence="1">Multi-pass membrane protein</topology>
    </subcellularLocation>
</comment>
<feature type="transmembrane region" description="Helical" evidence="6">
    <location>
        <begin position="204"/>
        <end position="228"/>
    </location>
</feature>
<dbReference type="Proteomes" id="UP000006158">
    <property type="component" value="Chromosome"/>
</dbReference>
<name>I7FU74_MYCS2</name>
<feature type="transmembrane region" description="Helical" evidence="6">
    <location>
        <begin position="355"/>
        <end position="378"/>
    </location>
</feature>
<organism evidence="7 8">
    <name type="scientific">Mycolicibacterium smegmatis (strain ATCC 700084 / mc(2)155)</name>
    <name type="common">Mycobacterium smegmatis</name>
    <dbReference type="NCBI Taxonomy" id="246196"/>
    <lineage>
        <taxon>Bacteria</taxon>
        <taxon>Bacillati</taxon>
        <taxon>Actinomycetota</taxon>
        <taxon>Actinomycetes</taxon>
        <taxon>Mycobacteriales</taxon>
        <taxon>Mycobacteriaceae</taxon>
        <taxon>Mycolicibacterium</taxon>
    </lineage>
</organism>
<protein>
    <submittedName>
        <fullName evidence="7">Conserved integral membrane protein</fullName>
    </submittedName>
</protein>
<reference evidence="7 8" key="2">
    <citation type="journal article" date="2009" name="Genome Res.">
        <title>Ortho-proteogenomics: multiple proteomes investigation through orthology and a new MS-based protocol.</title>
        <authorList>
            <person name="Gallien S."/>
            <person name="Perrodou E."/>
            <person name="Carapito C."/>
            <person name="Deshayes C."/>
            <person name="Reyrat J.M."/>
            <person name="Van Dorsselaer A."/>
            <person name="Poch O."/>
            <person name="Schaeffer C."/>
            <person name="Lecompte O."/>
        </authorList>
    </citation>
    <scope>NUCLEOTIDE SEQUENCE [LARGE SCALE GENOMIC DNA]</scope>
    <source>
        <strain evidence="8">ATCC 700084 / mc(2)155</strain>
    </source>
</reference>
<feature type="transmembrane region" description="Helical" evidence="6">
    <location>
        <begin position="240"/>
        <end position="261"/>
    </location>
</feature>
<feature type="transmembrane region" description="Helical" evidence="6">
    <location>
        <begin position="176"/>
        <end position="198"/>
    </location>
</feature>